<dbReference type="Proteomes" id="UP001171606">
    <property type="component" value="Unassembled WGS sequence"/>
</dbReference>
<proteinExistence type="predicted"/>
<protein>
    <submittedName>
        <fullName evidence="1">Phage tail assembly protein</fullName>
    </submittedName>
</protein>
<keyword evidence="2" id="KW-1185">Reference proteome</keyword>
<comment type="caution">
    <text evidence="1">The sequence shown here is derived from an EMBL/GenBank/DDBJ whole genome shotgun (WGS) entry which is preliminary data.</text>
</comment>
<sequence length="96" mass="10816">MKIQLSKPIEAHDETLDALHLREPTPADVRAIRSLPYAMDRDETVHLRPDIVAQYVARCASIPPSSVDQIDLVDFNEICWVVAGFFLKRASRTPTS</sequence>
<evidence type="ECO:0000313" key="2">
    <source>
        <dbReference type="Proteomes" id="UP001171606"/>
    </source>
</evidence>
<dbReference type="InterPro" id="IPR019289">
    <property type="entry name" value="Phage_tail_E/E"/>
</dbReference>
<dbReference type="RefSeq" id="WP_081421246.1">
    <property type="nucleotide sequence ID" value="NZ_JAUJSQ010000007.1"/>
</dbReference>
<dbReference type="EMBL" id="JAUJSQ010000007">
    <property type="protein sequence ID" value="MDN7933668.1"/>
    <property type="molecule type" value="Genomic_DNA"/>
</dbReference>
<evidence type="ECO:0000313" key="1">
    <source>
        <dbReference type="EMBL" id="MDN7933668.1"/>
    </source>
</evidence>
<accession>A0ABT8PF13</accession>
<reference evidence="1" key="1">
    <citation type="submission" date="2023-07" db="EMBL/GenBank/DDBJ databases">
        <title>A collection of bacterial strains from the Burkholderia cepacia Research Laboratory and Repository.</title>
        <authorList>
            <person name="Lipuma J."/>
            <person name="Spilker T."/>
            <person name="Caverly L."/>
        </authorList>
    </citation>
    <scope>NUCLEOTIDE SEQUENCE</scope>
    <source>
        <strain evidence="1">AU42020</strain>
    </source>
</reference>
<name>A0ABT8PF13_9BURK</name>
<organism evidence="1 2">
    <name type="scientific">Burkholderia metallica</name>
    <dbReference type="NCBI Taxonomy" id="488729"/>
    <lineage>
        <taxon>Bacteria</taxon>
        <taxon>Pseudomonadati</taxon>
        <taxon>Pseudomonadota</taxon>
        <taxon>Betaproteobacteria</taxon>
        <taxon>Burkholderiales</taxon>
        <taxon>Burkholderiaceae</taxon>
        <taxon>Burkholderia</taxon>
        <taxon>Burkholderia cepacia complex</taxon>
    </lineage>
</organism>
<dbReference type="Pfam" id="PF10109">
    <property type="entry name" value="Phage_TAC_7"/>
    <property type="match status" value="1"/>
</dbReference>
<gene>
    <name evidence="1" type="ORF">QZM52_20490</name>
</gene>